<proteinExistence type="predicted"/>
<evidence type="ECO:0000256" key="1">
    <source>
        <dbReference type="SAM" id="SignalP"/>
    </source>
</evidence>
<evidence type="ECO:0000313" key="2">
    <source>
        <dbReference type="EMBL" id="KAK5705399.1"/>
    </source>
</evidence>
<dbReference type="AlphaFoldDB" id="A0AAN7ZQ64"/>
<keyword evidence="1" id="KW-0732">Signal</keyword>
<feature type="chain" id="PRO_5043015039" evidence="1">
    <location>
        <begin position="20"/>
        <end position="333"/>
    </location>
</feature>
<comment type="caution">
    <text evidence="2">The sequence shown here is derived from an EMBL/GenBank/DDBJ whole genome shotgun (WGS) entry which is preliminary data.</text>
</comment>
<feature type="signal peptide" evidence="1">
    <location>
        <begin position="1"/>
        <end position="19"/>
    </location>
</feature>
<name>A0AAN7ZQ64_9PEZI</name>
<accession>A0AAN7ZQ64</accession>
<reference evidence="2" key="1">
    <citation type="submission" date="2023-08" db="EMBL/GenBank/DDBJ databases">
        <title>Black Yeasts Isolated from many extreme environments.</title>
        <authorList>
            <person name="Coleine C."/>
            <person name="Stajich J.E."/>
            <person name="Selbmann L."/>
        </authorList>
    </citation>
    <scope>NUCLEOTIDE SEQUENCE</scope>
    <source>
        <strain evidence="2">CCFEE 5810</strain>
    </source>
</reference>
<dbReference type="Proteomes" id="UP001310594">
    <property type="component" value="Unassembled WGS sequence"/>
</dbReference>
<gene>
    <name evidence="2" type="ORF">LTR97_002517</name>
</gene>
<protein>
    <submittedName>
        <fullName evidence="2">Uncharacterized protein</fullName>
    </submittedName>
</protein>
<organism evidence="2 3">
    <name type="scientific">Elasticomyces elasticus</name>
    <dbReference type="NCBI Taxonomy" id="574655"/>
    <lineage>
        <taxon>Eukaryota</taxon>
        <taxon>Fungi</taxon>
        <taxon>Dikarya</taxon>
        <taxon>Ascomycota</taxon>
        <taxon>Pezizomycotina</taxon>
        <taxon>Dothideomycetes</taxon>
        <taxon>Dothideomycetidae</taxon>
        <taxon>Mycosphaerellales</taxon>
        <taxon>Teratosphaeriaceae</taxon>
        <taxon>Elasticomyces</taxon>
    </lineage>
</organism>
<sequence length="333" mass="35560">MRALSFLVLASTLTPSVLGVPNSDGTVAHVLECVSEVSPLGFQFNIIFSDVQEVSLSSICKNFATDVRSSFGVEINCAAETKGRLVQFGIDLPAKFAGNQVDGYDLLASQFSHTMQGPVTDIQDKDGSRICFNDNFETNIPGASLNNSTDATGQTSKRYVVDSDADLSLRARGLNAREDRTLQPYQQGQATSIAGIRYVVKRLYVHTWLATSQSALFPLVFPTANDVTDESLISVAGKLGSLGRSIGTVVSDFIPNVDLVASFDTGGVDPAANIQPADWLPVIKQLHDTILDGLDGFSNAVVAEFKLDGDVSGHTAIHAQLGWVSSNVLTRTS</sequence>
<evidence type="ECO:0000313" key="3">
    <source>
        <dbReference type="Proteomes" id="UP001310594"/>
    </source>
</evidence>
<dbReference type="EMBL" id="JAVRQU010000003">
    <property type="protein sequence ID" value="KAK5705399.1"/>
    <property type="molecule type" value="Genomic_DNA"/>
</dbReference>